<keyword evidence="7" id="KW-1185">Reference proteome</keyword>
<dbReference type="Pfam" id="PF01229">
    <property type="entry name" value="Glyco_hydro_39"/>
    <property type="match status" value="1"/>
</dbReference>
<keyword evidence="2 6" id="KW-0378">Hydrolase</keyword>
<feature type="region of interest" description="Disordered" evidence="4">
    <location>
        <begin position="473"/>
        <end position="504"/>
    </location>
</feature>
<dbReference type="PANTHER" id="PTHR12631:SF10">
    <property type="entry name" value="BETA-XYLOSIDASE-LIKE PROTEIN-RELATED"/>
    <property type="match status" value="1"/>
</dbReference>
<organism evidence="6 7">
    <name type="scientific">Candidatus Kirkpatrickella diaphorinae</name>
    <dbReference type="NCBI Taxonomy" id="2984322"/>
    <lineage>
        <taxon>Bacteria</taxon>
        <taxon>Pseudomonadati</taxon>
        <taxon>Pseudomonadota</taxon>
        <taxon>Alphaproteobacteria</taxon>
        <taxon>Acetobacterales</taxon>
        <taxon>Acetobacteraceae</taxon>
        <taxon>Candidatus Kirkpatrickella</taxon>
    </lineage>
</organism>
<evidence type="ECO:0000256" key="3">
    <source>
        <dbReference type="ARBA" id="ARBA00023295"/>
    </source>
</evidence>
<evidence type="ECO:0000256" key="1">
    <source>
        <dbReference type="ARBA" id="ARBA00008875"/>
    </source>
</evidence>
<protein>
    <submittedName>
        <fullName evidence="6">Glycoside hydrolase family 39</fullName>
    </submittedName>
</protein>
<comment type="similarity">
    <text evidence="1">Belongs to the glycosyl hydrolase 39 family.</text>
</comment>
<dbReference type="PANTHER" id="PTHR12631">
    <property type="entry name" value="ALPHA-L-IDURONIDASE"/>
    <property type="match status" value="1"/>
</dbReference>
<accession>A0ABY6GJ17</accession>
<evidence type="ECO:0000313" key="7">
    <source>
        <dbReference type="Proteomes" id="UP001163831"/>
    </source>
</evidence>
<dbReference type="Proteomes" id="UP001163831">
    <property type="component" value="Chromosome"/>
</dbReference>
<dbReference type="SUPFAM" id="SSF51445">
    <property type="entry name" value="(Trans)glycosidases"/>
    <property type="match status" value="1"/>
</dbReference>
<dbReference type="GO" id="GO:0016787">
    <property type="term" value="F:hydrolase activity"/>
    <property type="evidence" value="ECO:0007669"/>
    <property type="project" value="UniProtKB-KW"/>
</dbReference>
<evidence type="ECO:0000256" key="2">
    <source>
        <dbReference type="ARBA" id="ARBA00022801"/>
    </source>
</evidence>
<evidence type="ECO:0000256" key="4">
    <source>
        <dbReference type="SAM" id="MobiDB-lite"/>
    </source>
</evidence>
<feature type="domain" description="Glycosyl hydrolases family 39 N-terminal catalytic" evidence="5">
    <location>
        <begin position="165"/>
        <end position="278"/>
    </location>
</feature>
<dbReference type="InterPro" id="IPR017853">
    <property type="entry name" value="GH"/>
</dbReference>
<proteinExistence type="inferred from homology"/>
<dbReference type="EMBL" id="CP107052">
    <property type="protein sequence ID" value="UYH50758.1"/>
    <property type="molecule type" value="Genomic_DNA"/>
</dbReference>
<dbReference type="InterPro" id="IPR051923">
    <property type="entry name" value="Glycosyl_Hydrolase_39"/>
</dbReference>
<evidence type="ECO:0000313" key="6">
    <source>
        <dbReference type="EMBL" id="UYH50758.1"/>
    </source>
</evidence>
<dbReference type="RefSeq" id="WP_319806345.1">
    <property type="nucleotide sequence ID" value="NZ_CP107052.1"/>
</dbReference>
<reference evidence="6" key="1">
    <citation type="submission" date="2022-10" db="EMBL/GenBank/DDBJ databases">
        <title>Candidatus Kirkpatrella diaphorinas gen. nov., sp. nov., an uncultured endosymbiont identified in a population of Diaphorina citri from Hawaii.</title>
        <authorList>
            <person name="Henry E.M."/>
            <person name="Carlson C.R."/>
            <person name="Kuo Y.-W."/>
        </authorList>
    </citation>
    <scope>NUCLEOTIDE SEQUENCE</scope>
    <source>
        <strain evidence="6">CADCRV1</strain>
    </source>
</reference>
<gene>
    <name evidence="6" type="ORF">N5W20_06470</name>
</gene>
<feature type="compositionally biased region" description="Low complexity" evidence="4">
    <location>
        <begin position="479"/>
        <end position="489"/>
    </location>
</feature>
<keyword evidence="3" id="KW-0326">Glycosidase</keyword>
<sequence>MQQITIDANVSDKSLGRNGLIKDINGVNGTPISFMPGFPDLQDQFNQIGVSHVRLHDIFGPGDLENNASTTDTGSQLLLAVPSNEKKRAAAFIANIMNDRAIFPHANEGMRKHDRTLAASEPNWAPTDYYINETMRNVESLNPGHIQRDVMFRIGRSNGGGADAPADLDIYAELVGEAVKRYSADLSLSGIPRKIEYWEIWNEPDLLIFWKGGSTAFYEMYAKIARKIKSIDPNAKVGGPGVADGENGTGAYTKGLVAYCQKNNVPLDFLSWHYYAHMTTDPLKFATCAKVQRNLLDKYGFKYAESICSEWNITPFASVANATKVQTPQNAAFIAASFITMNRCSVDKAYYYRGDAGFLGLFNNEPNYLDPKYRGFSTAAAQAFGLYKEMFGTPNLLATPDYSNNNLYVLSGRGTNAVNVLVAHFRKDVSLAAAASPPPGNKYNKQYYVDSGRDLDEITDDWSREHWFGEVKAGEGRNSADSAPSTSTDDPGKATPSDEPVTEPVTPLSAIHYVSPTSDGVVVTVKNLPTRTPVLEVRRVKDKGNLGVILPVIDNQGVTMKTNETTITITDPNATDYTVSHYSIIW</sequence>
<evidence type="ECO:0000259" key="5">
    <source>
        <dbReference type="Pfam" id="PF01229"/>
    </source>
</evidence>
<dbReference type="InterPro" id="IPR049166">
    <property type="entry name" value="GH39_cat"/>
</dbReference>
<name>A0ABY6GJ17_9PROT</name>
<dbReference type="Gene3D" id="3.20.20.80">
    <property type="entry name" value="Glycosidases"/>
    <property type="match status" value="1"/>
</dbReference>